<reference evidence="2" key="1">
    <citation type="submission" date="2022-11" db="UniProtKB">
        <authorList>
            <consortium name="WormBaseParasite"/>
        </authorList>
    </citation>
    <scope>IDENTIFICATION</scope>
</reference>
<protein>
    <submittedName>
        <fullName evidence="2">Uncharacterized protein</fullName>
    </submittedName>
</protein>
<organism evidence="1 2">
    <name type="scientific">Acrobeloides nanus</name>
    <dbReference type="NCBI Taxonomy" id="290746"/>
    <lineage>
        <taxon>Eukaryota</taxon>
        <taxon>Metazoa</taxon>
        <taxon>Ecdysozoa</taxon>
        <taxon>Nematoda</taxon>
        <taxon>Chromadorea</taxon>
        <taxon>Rhabditida</taxon>
        <taxon>Tylenchina</taxon>
        <taxon>Cephalobomorpha</taxon>
        <taxon>Cephaloboidea</taxon>
        <taxon>Cephalobidae</taxon>
        <taxon>Acrobeloides</taxon>
    </lineage>
</organism>
<evidence type="ECO:0000313" key="2">
    <source>
        <dbReference type="WBParaSite" id="ACRNAN_Path_555.g2101.t1"/>
    </source>
</evidence>
<evidence type="ECO:0000313" key="1">
    <source>
        <dbReference type="Proteomes" id="UP000887540"/>
    </source>
</evidence>
<sequence>MLIFRIIQELFKVKILPTLLIFDENHIFFNENGVEFINSFLKMLDFSHDMLEDGNVLSKSLWSFLNWRLLLRSNDCSFKNSKKKLTQSRSQFYIDL</sequence>
<dbReference type="WBParaSite" id="ACRNAN_Path_555.g2101.t1">
    <property type="protein sequence ID" value="ACRNAN_Path_555.g2101.t1"/>
    <property type="gene ID" value="ACRNAN_Path_555.g2101"/>
</dbReference>
<accession>A0A914C8E4</accession>
<dbReference type="Proteomes" id="UP000887540">
    <property type="component" value="Unplaced"/>
</dbReference>
<dbReference type="AlphaFoldDB" id="A0A914C8E4"/>
<name>A0A914C8E4_9BILA</name>
<keyword evidence="1" id="KW-1185">Reference proteome</keyword>
<proteinExistence type="predicted"/>